<keyword evidence="3 5" id="KW-1133">Transmembrane helix</keyword>
<accession>A0A7R9JCH9</accession>
<comment type="subcellular location">
    <subcellularLocation>
        <location evidence="1">Membrane</location>
        <topology evidence="1">Multi-pass membrane protein</topology>
    </subcellularLocation>
</comment>
<evidence type="ECO:0000256" key="5">
    <source>
        <dbReference type="SAM" id="Phobius"/>
    </source>
</evidence>
<proteinExistence type="predicted"/>
<dbReference type="EMBL" id="OE184288">
    <property type="protein sequence ID" value="CAD7576468.1"/>
    <property type="molecule type" value="Genomic_DNA"/>
</dbReference>
<dbReference type="InterPro" id="IPR050382">
    <property type="entry name" value="MFS_Na/Anion_cotransporter"/>
</dbReference>
<feature type="transmembrane region" description="Helical" evidence="5">
    <location>
        <begin position="85"/>
        <end position="106"/>
    </location>
</feature>
<organism evidence="6">
    <name type="scientific">Timema californicum</name>
    <name type="common">California timema</name>
    <name type="synonym">Walking stick</name>
    <dbReference type="NCBI Taxonomy" id="61474"/>
    <lineage>
        <taxon>Eukaryota</taxon>
        <taxon>Metazoa</taxon>
        <taxon>Ecdysozoa</taxon>
        <taxon>Arthropoda</taxon>
        <taxon>Hexapoda</taxon>
        <taxon>Insecta</taxon>
        <taxon>Pterygota</taxon>
        <taxon>Neoptera</taxon>
        <taxon>Polyneoptera</taxon>
        <taxon>Phasmatodea</taxon>
        <taxon>Timematodea</taxon>
        <taxon>Timematoidea</taxon>
        <taxon>Timematidae</taxon>
        <taxon>Timema</taxon>
    </lineage>
</organism>
<dbReference type="GO" id="GO:0006820">
    <property type="term" value="P:monoatomic anion transport"/>
    <property type="evidence" value="ECO:0007669"/>
    <property type="project" value="TreeGrafter"/>
</dbReference>
<dbReference type="PANTHER" id="PTHR11662">
    <property type="entry name" value="SOLUTE CARRIER FAMILY 17"/>
    <property type="match status" value="1"/>
</dbReference>
<evidence type="ECO:0000313" key="6">
    <source>
        <dbReference type="EMBL" id="CAD7576468.1"/>
    </source>
</evidence>
<keyword evidence="4 5" id="KW-0472">Membrane</keyword>
<protein>
    <submittedName>
        <fullName evidence="6">(California timema) hypothetical protein</fullName>
    </submittedName>
</protein>
<dbReference type="PANTHER" id="PTHR11662:SF411">
    <property type="entry name" value="GH05102P"/>
    <property type="match status" value="1"/>
</dbReference>
<sequence>MGREEGSGEVKPTANQRAKGMNGWMSSLPYLGKYIFAVLTSSLCDFLRKTGRLTTTMARKIFTTFALSVPACLMLAQMFFGCDRIASVTFFTLALTMNGAVTAGYLGNGLDIAPNFSGKSSHCSLHPTEIRTSISPSSAVELNTTSALASNLDLPVLSSRAQHDKRVSQLRHRGGCSKCRYVRTSRYRIEEHGDRQPWYYYSSPITSLVLIDSSQLTSDSQHLGTIFGMANTLSSLGGFLSSFMVGSLTYNNVSIMIAPR</sequence>
<evidence type="ECO:0000256" key="1">
    <source>
        <dbReference type="ARBA" id="ARBA00004141"/>
    </source>
</evidence>
<dbReference type="AlphaFoldDB" id="A0A7R9JCH9"/>
<evidence type="ECO:0000256" key="4">
    <source>
        <dbReference type="ARBA" id="ARBA00023136"/>
    </source>
</evidence>
<feature type="transmembrane region" description="Helical" evidence="5">
    <location>
        <begin position="60"/>
        <end position="79"/>
    </location>
</feature>
<dbReference type="GO" id="GO:0022857">
    <property type="term" value="F:transmembrane transporter activity"/>
    <property type="evidence" value="ECO:0007669"/>
    <property type="project" value="TreeGrafter"/>
</dbReference>
<keyword evidence="2 5" id="KW-0812">Transmembrane</keyword>
<gene>
    <name evidence="6" type="ORF">TCMB3V08_LOCUS9036</name>
</gene>
<reference evidence="6" key="1">
    <citation type="submission" date="2020-11" db="EMBL/GenBank/DDBJ databases">
        <authorList>
            <person name="Tran Van P."/>
        </authorList>
    </citation>
    <scope>NUCLEOTIDE SEQUENCE</scope>
</reference>
<evidence type="ECO:0000256" key="3">
    <source>
        <dbReference type="ARBA" id="ARBA00022989"/>
    </source>
</evidence>
<name>A0A7R9JCH9_TIMCA</name>
<evidence type="ECO:0000256" key="2">
    <source>
        <dbReference type="ARBA" id="ARBA00022692"/>
    </source>
</evidence>
<dbReference type="GO" id="GO:0016020">
    <property type="term" value="C:membrane"/>
    <property type="evidence" value="ECO:0007669"/>
    <property type="project" value="UniProtKB-SubCell"/>
</dbReference>